<protein>
    <recommendedName>
        <fullName evidence="2">Putative snRNP Sm-like protein</fullName>
    </recommendedName>
</protein>
<evidence type="ECO:0000256" key="3">
    <source>
        <dbReference type="ARBA" id="ARBA00023274"/>
    </source>
</evidence>
<dbReference type="Proteomes" id="UP000268446">
    <property type="component" value="Unassembled WGS sequence"/>
</dbReference>
<accession>A0A497EYM3</accession>
<dbReference type="CDD" id="cd01731">
    <property type="entry name" value="archaeal_Sm1"/>
    <property type="match status" value="1"/>
</dbReference>
<comment type="similarity">
    <text evidence="1">Belongs to the snRNP Sm proteins family.</text>
</comment>
<evidence type="ECO:0000256" key="1">
    <source>
        <dbReference type="ARBA" id="ARBA00006850"/>
    </source>
</evidence>
<dbReference type="InterPro" id="IPR001163">
    <property type="entry name" value="Sm_dom_euk/arc"/>
</dbReference>
<dbReference type="InterPro" id="IPR022901">
    <property type="entry name" value="snRNP_Sm-like_arc"/>
</dbReference>
<evidence type="ECO:0000259" key="4">
    <source>
        <dbReference type="PROSITE" id="PS52002"/>
    </source>
</evidence>
<dbReference type="AlphaFoldDB" id="A0A497EYM3"/>
<evidence type="ECO:0000256" key="2">
    <source>
        <dbReference type="ARBA" id="ARBA00021121"/>
    </source>
</evidence>
<dbReference type="GO" id="GO:1990904">
    <property type="term" value="C:ribonucleoprotein complex"/>
    <property type="evidence" value="ECO:0007669"/>
    <property type="project" value="UniProtKB-KW"/>
</dbReference>
<dbReference type="PANTHER" id="PTHR10553:SF5">
    <property type="entry name" value="U6 SNRNA-ASSOCIATED SM-LIKE PROTEIN LSM7"/>
    <property type="match status" value="1"/>
</dbReference>
<evidence type="ECO:0000313" key="7">
    <source>
        <dbReference type="Proteomes" id="UP000268446"/>
    </source>
</evidence>
<dbReference type="GO" id="GO:0003723">
    <property type="term" value="F:RNA binding"/>
    <property type="evidence" value="ECO:0007669"/>
    <property type="project" value="InterPro"/>
</dbReference>
<sequence>MAESTTIEVLSKALGGLVLVKLKGGRALRGILKSFDQHLNLVLEDAEEILEGQEPRKLGTLIIRGDNVVLISPSEM</sequence>
<dbReference type="EMBL" id="QMRA01000009">
    <property type="protein sequence ID" value="RLE55208.1"/>
    <property type="molecule type" value="Genomic_DNA"/>
</dbReference>
<dbReference type="Proteomes" id="UP000269499">
    <property type="component" value="Unassembled WGS sequence"/>
</dbReference>
<dbReference type="PROSITE" id="PS52002">
    <property type="entry name" value="SM"/>
    <property type="match status" value="1"/>
</dbReference>
<dbReference type="PANTHER" id="PTHR10553">
    <property type="entry name" value="SMALL NUCLEAR RIBONUCLEOPROTEIN"/>
    <property type="match status" value="1"/>
</dbReference>
<dbReference type="InterPro" id="IPR010920">
    <property type="entry name" value="LSM_dom_sf"/>
</dbReference>
<dbReference type="Gene3D" id="2.30.30.100">
    <property type="match status" value="1"/>
</dbReference>
<dbReference type="InterPro" id="IPR047575">
    <property type="entry name" value="Sm"/>
</dbReference>
<organism evidence="5 7">
    <name type="scientific">Thermoproteota archaeon</name>
    <dbReference type="NCBI Taxonomy" id="2056631"/>
    <lineage>
        <taxon>Archaea</taxon>
        <taxon>Thermoproteota</taxon>
    </lineage>
</organism>
<gene>
    <name evidence="5" type="ORF">DRJ20_00340</name>
    <name evidence="6" type="ORF">DRJ26_00995</name>
</gene>
<dbReference type="SUPFAM" id="SSF50182">
    <property type="entry name" value="Sm-like ribonucleoproteins"/>
    <property type="match status" value="1"/>
</dbReference>
<feature type="domain" description="Sm" evidence="4">
    <location>
        <begin position="5"/>
        <end position="76"/>
    </location>
</feature>
<comment type="caution">
    <text evidence="5">The sequence shown here is derived from an EMBL/GenBank/DDBJ whole genome shotgun (WGS) entry which is preliminary data.</text>
</comment>
<keyword evidence="3" id="KW-0687">Ribonucleoprotein</keyword>
<dbReference type="SMART" id="SM00651">
    <property type="entry name" value="Sm"/>
    <property type="match status" value="1"/>
</dbReference>
<reference evidence="7 8" key="1">
    <citation type="submission" date="2018-06" db="EMBL/GenBank/DDBJ databases">
        <title>Extensive metabolic versatility and redundancy in microbially diverse, dynamic hydrothermal sediments.</title>
        <authorList>
            <person name="Dombrowski N."/>
            <person name="Teske A."/>
            <person name="Baker B.J."/>
        </authorList>
    </citation>
    <scope>NUCLEOTIDE SEQUENCE [LARGE SCALE GENOMIC DNA]</scope>
    <source>
        <strain evidence="6">B20_G2</strain>
        <strain evidence="5">B29_G17</strain>
    </source>
</reference>
<proteinExistence type="inferred from homology"/>
<dbReference type="InterPro" id="IPR044641">
    <property type="entry name" value="Lsm7/SmG-like"/>
</dbReference>
<evidence type="ECO:0000313" key="5">
    <source>
        <dbReference type="EMBL" id="RLE52296.1"/>
    </source>
</evidence>
<dbReference type="Pfam" id="PF01423">
    <property type="entry name" value="LSM"/>
    <property type="match status" value="1"/>
</dbReference>
<name>A0A497EYM3_9CREN</name>
<evidence type="ECO:0000313" key="8">
    <source>
        <dbReference type="Proteomes" id="UP000269499"/>
    </source>
</evidence>
<evidence type="ECO:0000313" key="6">
    <source>
        <dbReference type="EMBL" id="RLE55208.1"/>
    </source>
</evidence>
<dbReference type="EMBL" id="QMQZ01000004">
    <property type="protein sequence ID" value="RLE52296.1"/>
    <property type="molecule type" value="Genomic_DNA"/>
</dbReference>